<evidence type="ECO:0000313" key="2">
    <source>
        <dbReference type="Proteomes" id="UP000887565"/>
    </source>
</evidence>
<organism evidence="2 3">
    <name type="scientific">Romanomermis culicivorax</name>
    <name type="common">Nematode worm</name>
    <dbReference type="NCBI Taxonomy" id="13658"/>
    <lineage>
        <taxon>Eukaryota</taxon>
        <taxon>Metazoa</taxon>
        <taxon>Ecdysozoa</taxon>
        <taxon>Nematoda</taxon>
        <taxon>Enoplea</taxon>
        <taxon>Dorylaimia</taxon>
        <taxon>Mermithida</taxon>
        <taxon>Mermithoidea</taxon>
        <taxon>Mermithidae</taxon>
        <taxon>Romanomermis</taxon>
    </lineage>
</organism>
<accession>A0A915I7D2</accession>
<reference evidence="3" key="1">
    <citation type="submission" date="2022-11" db="UniProtKB">
        <authorList>
            <consortium name="WormBaseParasite"/>
        </authorList>
    </citation>
    <scope>IDENTIFICATION</scope>
</reference>
<keyword evidence="2" id="KW-1185">Reference proteome</keyword>
<feature type="compositionally biased region" description="Polar residues" evidence="1">
    <location>
        <begin position="121"/>
        <end position="149"/>
    </location>
</feature>
<sequence>MKYQYMRDHFVRKMNGYPETEESARKWQYFEPLLFLRDEVLKKRSVCNADCRPKFISAAPKRSSPGNVDVKLLAADECLPESDDNQPLSAAASTAVFVSDAGTNEALASNGRPAPKRRCTPSASGDQCSSSSKEKSLTMNYRQQETPSTSAATITERYVNTLESLIYQRLAVCQMEETEEQHMGTVVADL</sequence>
<feature type="region of interest" description="Disordered" evidence="1">
    <location>
        <begin position="104"/>
        <end position="149"/>
    </location>
</feature>
<evidence type="ECO:0000313" key="3">
    <source>
        <dbReference type="WBParaSite" id="nRc.2.0.1.t09672-RA"/>
    </source>
</evidence>
<dbReference type="AlphaFoldDB" id="A0A915I7D2"/>
<dbReference type="WBParaSite" id="nRc.2.0.1.t09672-RA">
    <property type="protein sequence ID" value="nRc.2.0.1.t09672-RA"/>
    <property type="gene ID" value="nRc.2.0.1.g09672"/>
</dbReference>
<proteinExistence type="predicted"/>
<protein>
    <submittedName>
        <fullName evidence="3">MADF domain-containing protein</fullName>
    </submittedName>
</protein>
<evidence type="ECO:0000256" key="1">
    <source>
        <dbReference type="SAM" id="MobiDB-lite"/>
    </source>
</evidence>
<dbReference type="Proteomes" id="UP000887565">
    <property type="component" value="Unplaced"/>
</dbReference>
<name>A0A915I7D2_ROMCU</name>